<keyword evidence="1" id="KW-0472">Membrane</keyword>
<feature type="transmembrane region" description="Helical" evidence="1">
    <location>
        <begin position="184"/>
        <end position="203"/>
    </location>
</feature>
<keyword evidence="1" id="KW-1133">Transmembrane helix</keyword>
<dbReference type="InterPro" id="IPR008496">
    <property type="entry name" value="TMEM222/RTE1"/>
</dbReference>
<dbReference type="GO" id="GO:0009723">
    <property type="term" value="P:response to ethylene"/>
    <property type="evidence" value="ECO:0007669"/>
    <property type="project" value="TreeGrafter"/>
</dbReference>
<dbReference type="PANTHER" id="PTHR20921">
    <property type="entry name" value="TRANSMEMBRANE PROTEIN 222"/>
    <property type="match status" value="1"/>
</dbReference>
<accession>E9NM92</accession>
<keyword evidence="1" id="KW-0812">Transmembrane</keyword>
<dbReference type="PANTHER" id="PTHR20921:SF0">
    <property type="entry name" value="TRANSMEMBRANE PROTEIN 222"/>
    <property type="match status" value="1"/>
</dbReference>
<dbReference type="Pfam" id="PF05608">
    <property type="entry name" value="RTE1"/>
    <property type="match status" value="1"/>
</dbReference>
<organism evidence="2">
    <name type="scientific">Dianthus caryophyllus</name>
    <name type="common">Carnation</name>
    <name type="synonym">Clove pink</name>
    <dbReference type="NCBI Taxonomy" id="3570"/>
    <lineage>
        <taxon>Eukaryota</taxon>
        <taxon>Viridiplantae</taxon>
        <taxon>Streptophyta</taxon>
        <taxon>Embryophyta</taxon>
        <taxon>Tracheophyta</taxon>
        <taxon>Spermatophyta</taxon>
        <taxon>Magnoliopsida</taxon>
        <taxon>eudicotyledons</taxon>
        <taxon>Gunneridae</taxon>
        <taxon>Pentapetalae</taxon>
        <taxon>Caryophyllales</taxon>
        <taxon>Caryophyllaceae</taxon>
        <taxon>Caryophylleae</taxon>
        <taxon>Dianthus</taxon>
    </lineage>
</organism>
<dbReference type="GO" id="GO:0010104">
    <property type="term" value="P:regulation of ethylene-activated signaling pathway"/>
    <property type="evidence" value="ECO:0007669"/>
    <property type="project" value="TreeGrafter"/>
</dbReference>
<gene>
    <name evidence="2" type="primary">RTH1</name>
</gene>
<dbReference type="EMBL" id="HQ668154">
    <property type="protein sequence ID" value="ADW80942.1"/>
    <property type="molecule type" value="mRNA"/>
</dbReference>
<dbReference type="AlphaFoldDB" id="E9NM92"/>
<evidence type="ECO:0000313" key="2">
    <source>
        <dbReference type="EMBL" id="ADW80942.1"/>
    </source>
</evidence>
<feature type="transmembrane region" description="Helical" evidence="1">
    <location>
        <begin position="209"/>
        <end position="231"/>
    </location>
</feature>
<feature type="transmembrane region" description="Helical" evidence="1">
    <location>
        <begin position="62"/>
        <end position="81"/>
    </location>
</feature>
<proteinExistence type="evidence at transcript level"/>
<protein>
    <submittedName>
        <fullName evidence="2">RTE1-like protein 1</fullName>
    </submittedName>
</protein>
<sequence length="233" mass="27080">METNVDIEEQSVISDRPVETTMHIDPERGRFPFLFVWAPLPVLTWLIPFIGHIGICREDGVILCFTTSYFVFVDDFGYFSVTRYLQIDEKLCRAISSLPSDKNEERHQNSEENKIVSWDHGLQKSILEYQHHSYNLLTCNCHSFVANSLNHLGFCGGSWNVVSVAVLILLKGRWVDRVSMVKSYLPFAILFLICVFTVFYVSWDFLQFWVIFVVELVGWFLFGSYCCKGLVRY</sequence>
<feature type="transmembrane region" description="Helical" evidence="1">
    <location>
        <begin position="151"/>
        <end position="172"/>
    </location>
</feature>
<reference evidence="2" key="1">
    <citation type="journal article" date="2011" name="Plant Biol.">
        <title>Transcriptional regulation of two RTE-like genes of carnation during flower senescence and upon ethylene exposure, wounding treatment and sucrose supply.</title>
        <authorList>
            <person name="Yu Y."/>
            <person name="Wang H."/>
            <person name="Liu J."/>
            <person name="Fu Z."/>
            <person name="Wang J."/>
            <person name="Liu J."/>
        </authorList>
    </citation>
    <scope>NUCLEOTIDE SEQUENCE</scope>
</reference>
<evidence type="ECO:0000256" key="1">
    <source>
        <dbReference type="SAM" id="Phobius"/>
    </source>
</evidence>
<dbReference type="GO" id="GO:0005783">
    <property type="term" value="C:endoplasmic reticulum"/>
    <property type="evidence" value="ECO:0007669"/>
    <property type="project" value="TreeGrafter"/>
</dbReference>
<feature type="transmembrane region" description="Helical" evidence="1">
    <location>
        <begin position="31"/>
        <end position="50"/>
    </location>
</feature>
<name>E9NM92_DIACA</name>
<dbReference type="GO" id="GO:0005794">
    <property type="term" value="C:Golgi apparatus"/>
    <property type="evidence" value="ECO:0007669"/>
    <property type="project" value="TreeGrafter"/>
</dbReference>